<name>A0A9J7DVE0_SPOLT</name>
<dbReference type="AlphaFoldDB" id="A0A9J7DVE0"/>
<dbReference type="OrthoDB" id="7331672at2759"/>
<keyword evidence="2" id="KW-1185">Reference proteome</keyword>
<evidence type="ECO:0000256" key="1">
    <source>
        <dbReference type="SAM" id="SignalP"/>
    </source>
</evidence>
<accession>A0A9J7DVE0</accession>
<sequence>MICVKVFLFFACILVAYAAQCTTATYGKITNNKHSTKQLHLGPGLADWTITVDPMDKEKCPDGIVGLKVKACDTDVPPTIGEFISVYEFSIHRHGDLKGQCVVDIKVYC</sequence>
<proteinExistence type="predicted"/>
<feature type="signal peptide" evidence="1">
    <location>
        <begin position="1"/>
        <end position="18"/>
    </location>
</feature>
<feature type="chain" id="PRO_5039911023" evidence="1">
    <location>
        <begin position="19"/>
        <end position="109"/>
    </location>
</feature>
<dbReference type="GeneID" id="111351471"/>
<dbReference type="Proteomes" id="UP000301870">
    <property type="component" value="Chromosome 13"/>
</dbReference>
<evidence type="ECO:0000313" key="2">
    <source>
        <dbReference type="Proteomes" id="UP000301870"/>
    </source>
</evidence>
<gene>
    <name evidence="3" type="primary">LOC111351471</name>
</gene>
<dbReference type="KEGG" id="sliu:111351471"/>
<reference evidence="3" key="1">
    <citation type="submission" date="2025-08" db="UniProtKB">
        <authorList>
            <consortium name="RefSeq"/>
        </authorList>
    </citation>
    <scope>IDENTIFICATION</scope>
    <source>
        <strain evidence="3">Ishihara</strain>
        <tissue evidence="3">Whole body</tissue>
    </source>
</reference>
<evidence type="ECO:0000313" key="3">
    <source>
        <dbReference type="RefSeq" id="XP_022819168.1"/>
    </source>
</evidence>
<dbReference type="RefSeq" id="XP_022819168.1">
    <property type="nucleotide sequence ID" value="XM_022963400.1"/>
</dbReference>
<keyword evidence="1" id="KW-0732">Signal</keyword>
<protein>
    <submittedName>
        <fullName evidence="3">Uncharacterized protein LOC111351471</fullName>
    </submittedName>
</protein>
<organism evidence="2 3">
    <name type="scientific">Spodoptera litura</name>
    <name type="common">Asian cotton leafworm</name>
    <dbReference type="NCBI Taxonomy" id="69820"/>
    <lineage>
        <taxon>Eukaryota</taxon>
        <taxon>Metazoa</taxon>
        <taxon>Ecdysozoa</taxon>
        <taxon>Arthropoda</taxon>
        <taxon>Hexapoda</taxon>
        <taxon>Insecta</taxon>
        <taxon>Pterygota</taxon>
        <taxon>Neoptera</taxon>
        <taxon>Endopterygota</taxon>
        <taxon>Lepidoptera</taxon>
        <taxon>Glossata</taxon>
        <taxon>Ditrysia</taxon>
        <taxon>Noctuoidea</taxon>
        <taxon>Noctuidae</taxon>
        <taxon>Amphipyrinae</taxon>
        <taxon>Spodoptera</taxon>
    </lineage>
</organism>